<feature type="region of interest" description="Disordered" evidence="1">
    <location>
        <begin position="29"/>
        <end position="185"/>
    </location>
</feature>
<dbReference type="PANTHER" id="PTHR33159">
    <property type="entry name" value="RPM1-INTERACTING PROTEIN 4 (RIN4) FAMILY PROTEIN"/>
    <property type="match status" value="1"/>
</dbReference>
<name>A0A5J4ZRV1_9ASTE</name>
<sequence>MALGSHVPKFGNWDSDNVPYTAYFENARKEKASGVKMNPNDPEENPEAFMSGRGGARSDGVSHAVQVPVQVNSDESMSAEKRRIEGYKKQNDHWRSSSDHQKNGSRKSMTSESGSNNSNSDHSLLQPNHRRTRSDRKKSIGEANYNFVPMSPAPHRLRGGSNPSEDMSYSSASVPKFGEWDERDPTSGEGFTLVFNKVKEEKQISAAKFPAVPPEPSNYSKSQKKNTGSKSKVCCWFFSCGSN</sequence>
<dbReference type="PANTHER" id="PTHR33159:SF49">
    <property type="entry name" value="RPM1-INTERACTING PROTEIN 4"/>
    <property type="match status" value="1"/>
</dbReference>
<organism evidence="3 4">
    <name type="scientific">Nyssa sinensis</name>
    <dbReference type="NCBI Taxonomy" id="561372"/>
    <lineage>
        <taxon>Eukaryota</taxon>
        <taxon>Viridiplantae</taxon>
        <taxon>Streptophyta</taxon>
        <taxon>Embryophyta</taxon>
        <taxon>Tracheophyta</taxon>
        <taxon>Spermatophyta</taxon>
        <taxon>Magnoliopsida</taxon>
        <taxon>eudicotyledons</taxon>
        <taxon>Gunneridae</taxon>
        <taxon>Pentapetalae</taxon>
        <taxon>asterids</taxon>
        <taxon>Cornales</taxon>
        <taxon>Nyssaceae</taxon>
        <taxon>Nyssa</taxon>
    </lineage>
</organism>
<feature type="compositionally biased region" description="Polar residues" evidence="1">
    <location>
        <begin position="161"/>
        <end position="173"/>
    </location>
</feature>
<feature type="compositionally biased region" description="Polar residues" evidence="1">
    <location>
        <begin position="106"/>
        <end position="126"/>
    </location>
</feature>
<dbReference type="GO" id="GO:0005886">
    <property type="term" value="C:plasma membrane"/>
    <property type="evidence" value="ECO:0007669"/>
    <property type="project" value="TreeGrafter"/>
</dbReference>
<dbReference type="InterPro" id="IPR008700">
    <property type="entry name" value="TypeIII_avirulence_cleave"/>
</dbReference>
<dbReference type="AlphaFoldDB" id="A0A5J4ZRV1"/>
<reference evidence="3 4" key="1">
    <citation type="submission" date="2019-09" db="EMBL/GenBank/DDBJ databases">
        <title>A chromosome-level genome assembly of the Chinese tupelo Nyssa sinensis.</title>
        <authorList>
            <person name="Yang X."/>
            <person name="Kang M."/>
            <person name="Yang Y."/>
            <person name="Xiong H."/>
            <person name="Wang M."/>
            <person name="Zhang Z."/>
            <person name="Wang Z."/>
            <person name="Wu H."/>
            <person name="Ma T."/>
            <person name="Liu J."/>
            <person name="Xi Z."/>
        </authorList>
    </citation>
    <scope>NUCLEOTIDE SEQUENCE [LARGE SCALE GENOMIC DNA]</scope>
    <source>
        <strain evidence="3">J267</strain>
        <tissue evidence="3">Leaf</tissue>
    </source>
</reference>
<evidence type="ECO:0000313" key="4">
    <source>
        <dbReference type="Proteomes" id="UP000325577"/>
    </source>
</evidence>
<accession>A0A5J4ZRV1</accession>
<protein>
    <recommendedName>
        <fullName evidence="2">RIN4 pathogenic type III effector avirulence factor Avr cleavage site domain-containing protein</fullName>
    </recommendedName>
</protein>
<dbReference type="OrthoDB" id="765662at2759"/>
<evidence type="ECO:0000313" key="3">
    <source>
        <dbReference type="EMBL" id="KAA8520162.1"/>
    </source>
</evidence>
<feature type="compositionally biased region" description="Basic and acidic residues" evidence="1">
    <location>
        <begin position="78"/>
        <end position="102"/>
    </location>
</feature>
<dbReference type="Pfam" id="PF05627">
    <property type="entry name" value="AvrRpt-cleavage"/>
    <property type="match status" value="2"/>
</dbReference>
<evidence type="ECO:0000259" key="2">
    <source>
        <dbReference type="Pfam" id="PF05627"/>
    </source>
</evidence>
<feature type="compositionally biased region" description="Polar residues" evidence="1">
    <location>
        <begin position="217"/>
        <end position="230"/>
    </location>
</feature>
<dbReference type="EMBL" id="CM018049">
    <property type="protein sequence ID" value="KAA8520162.1"/>
    <property type="molecule type" value="Genomic_DNA"/>
</dbReference>
<evidence type="ECO:0000256" key="1">
    <source>
        <dbReference type="SAM" id="MobiDB-lite"/>
    </source>
</evidence>
<feature type="domain" description="RIN4 pathogenic type III effector avirulence factor Avr cleavage site" evidence="2">
    <location>
        <begin position="4"/>
        <end position="31"/>
    </location>
</feature>
<dbReference type="InterPro" id="IPR040387">
    <property type="entry name" value="RIN4/NOI4"/>
</dbReference>
<keyword evidence="4" id="KW-1185">Reference proteome</keyword>
<gene>
    <name evidence="3" type="ORF">F0562_014418</name>
</gene>
<feature type="region of interest" description="Disordered" evidence="1">
    <location>
        <begin position="206"/>
        <end position="230"/>
    </location>
</feature>
<dbReference type="Proteomes" id="UP000325577">
    <property type="component" value="Linkage Group LG6"/>
</dbReference>
<proteinExistence type="predicted"/>
<feature type="domain" description="RIN4 pathogenic type III effector avirulence factor Avr cleavage site" evidence="2">
    <location>
        <begin position="171"/>
        <end position="203"/>
    </location>
</feature>